<evidence type="ECO:0000313" key="2">
    <source>
        <dbReference type="EMBL" id="CAL0302572.1"/>
    </source>
</evidence>
<gene>
    <name evidence="2" type="ORF">LLUT_LOCUS3632</name>
</gene>
<evidence type="ECO:0000259" key="1">
    <source>
        <dbReference type="SMART" id="SM00743"/>
    </source>
</evidence>
<protein>
    <recommendedName>
        <fullName evidence="1">Agenet domain-containing protein</fullName>
    </recommendedName>
</protein>
<dbReference type="InterPro" id="IPR014002">
    <property type="entry name" value="Agenet_dom_plant"/>
</dbReference>
<dbReference type="SMART" id="SM00743">
    <property type="entry name" value="Agenet"/>
    <property type="match status" value="1"/>
</dbReference>
<evidence type="ECO:0000313" key="3">
    <source>
        <dbReference type="Proteomes" id="UP001497480"/>
    </source>
</evidence>
<dbReference type="Pfam" id="PF05641">
    <property type="entry name" value="Agenet"/>
    <property type="match status" value="1"/>
</dbReference>
<proteinExistence type="predicted"/>
<accession>A0AAV1W0A8</accession>
<name>A0AAV1W0A8_LUPLU</name>
<keyword evidence="3" id="KW-1185">Reference proteome</keyword>
<reference evidence="2 3" key="1">
    <citation type="submission" date="2024-03" db="EMBL/GenBank/DDBJ databases">
        <authorList>
            <person name="Martinez-Hernandez J."/>
        </authorList>
    </citation>
    <scope>NUCLEOTIDE SEQUENCE [LARGE SCALE GENOMIC DNA]</scope>
</reference>
<dbReference type="EMBL" id="CAXHTB010000003">
    <property type="protein sequence ID" value="CAL0302572.1"/>
    <property type="molecule type" value="Genomic_DNA"/>
</dbReference>
<dbReference type="Proteomes" id="UP001497480">
    <property type="component" value="Unassembled WGS sequence"/>
</dbReference>
<dbReference type="PANTHER" id="PTHR36805:SF7">
    <property type="entry name" value="AGENET DOMAIN-CONTAINING PROTEIN"/>
    <property type="match status" value="1"/>
</dbReference>
<comment type="caution">
    <text evidence="2">The sequence shown here is derived from an EMBL/GenBank/DDBJ whole genome shotgun (WGS) entry which is preliminary data.</text>
</comment>
<sequence length="322" mass="36658">MDDLPFKVGDLAESKSFQRGFRGAWFRCKVRGIRTHNDMMVQLEYFDYPDQKLTWFKLYQKPGTSKFLTRELMLRPAFPAICHESEELDVNTITEVIVIVNNMWKVGDLVDWFKDGCYWSGRVTEILGNGKVQIDLLPPPLGEGSSYRALSKDLRPSLHWCPDKGWTVPMPMLQEDGSTFPRAQIINPANSGIHGTDGTVNSCQSSERPLNFPDRSMRKRKQCNIGRNDMEIGQCDNKISKTCNLEMTSVNDGYKDGNRSKMRCSKSLCLNSVSNSTMEAAILDLEELVNKIKWLRGVLDFEVPLLGAKQPAWEFLHHAPCK</sequence>
<organism evidence="2 3">
    <name type="scientific">Lupinus luteus</name>
    <name type="common">European yellow lupine</name>
    <dbReference type="NCBI Taxonomy" id="3873"/>
    <lineage>
        <taxon>Eukaryota</taxon>
        <taxon>Viridiplantae</taxon>
        <taxon>Streptophyta</taxon>
        <taxon>Embryophyta</taxon>
        <taxon>Tracheophyta</taxon>
        <taxon>Spermatophyta</taxon>
        <taxon>Magnoliopsida</taxon>
        <taxon>eudicotyledons</taxon>
        <taxon>Gunneridae</taxon>
        <taxon>Pentapetalae</taxon>
        <taxon>rosids</taxon>
        <taxon>fabids</taxon>
        <taxon>Fabales</taxon>
        <taxon>Fabaceae</taxon>
        <taxon>Papilionoideae</taxon>
        <taxon>50 kb inversion clade</taxon>
        <taxon>genistoids sensu lato</taxon>
        <taxon>core genistoids</taxon>
        <taxon>Genisteae</taxon>
        <taxon>Lupinus</taxon>
    </lineage>
</organism>
<dbReference type="PANTHER" id="PTHR36805">
    <property type="entry name" value="AGENET DOMAIN-CONTAINING PROTEIN"/>
    <property type="match status" value="1"/>
</dbReference>
<dbReference type="InterPro" id="IPR008395">
    <property type="entry name" value="Agenet-like_dom"/>
</dbReference>
<feature type="domain" description="Agenet" evidence="1">
    <location>
        <begin position="102"/>
        <end position="162"/>
    </location>
</feature>
<dbReference type="AlphaFoldDB" id="A0AAV1W0A8"/>